<organism evidence="6 7">
    <name type="scientific">Mobilicoccus caccae</name>
    <dbReference type="NCBI Taxonomy" id="1859295"/>
    <lineage>
        <taxon>Bacteria</taxon>
        <taxon>Bacillati</taxon>
        <taxon>Actinomycetota</taxon>
        <taxon>Actinomycetes</taxon>
        <taxon>Micrococcales</taxon>
        <taxon>Dermatophilaceae</taxon>
        <taxon>Mobilicoccus</taxon>
    </lineage>
</organism>
<dbReference type="Proteomes" id="UP001157126">
    <property type="component" value="Unassembled WGS sequence"/>
</dbReference>
<dbReference type="CDD" id="cd07970">
    <property type="entry name" value="OBF_DNA_ligase_LigC"/>
    <property type="match status" value="1"/>
</dbReference>
<comment type="similarity">
    <text evidence="1">Belongs to the ATP-dependent DNA ligase family.</text>
</comment>
<dbReference type="InterPro" id="IPR012309">
    <property type="entry name" value="DNA_ligase_ATP-dep_C"/>
</dbReference>
<dbReference type="InterPro" id="IPR016059">
    <property type="entry name" value="DNA_ligase_ATP-dep_CS"/>
</dbReference>
<evidence type="ECO:0000256" key="3">
    <source>
        <dbReference type="ARBA" id="ARBA00022598"/>
    </source>
</evidence>
<comment type="caution">
    <text evidence="6">The sequence shown here is derived from an EMBL/GenBank/DDBJ whole genome shotgun (WGS) entry which is preliminary data.</text>
</comment>
<evidence type="ECO:0000313" key="6">
    <source>
        <dbReference type="EMBL" id="GMA39724.1"/>
    </source>
</evidence>
<dbReference type="NCBIfam" id="NF006078">
    <property type="entry name" value="PRK08224.1"/>
    <property type="match status" value="1"/>
</dbReference>
<evidence type="ECO:0000256" key="1">
    <source>
        <dbReference type="ARBA" id="ARBA00007572"/>
    </source>
</evidence>
<dbReference type="InterPro" id="IPR044119">
    <property type="entry name" value="Adenylation_LigC-like"/>
</dbReference>
<reference evidence="7" key="1">
    <citation type="journal article" date="2019" name="Int. J. Syst. Evol. Microbiol.">
        <title>The Global Catalogue of Microorganisms (GCM) 10K type strain sequencing project: providing services to taxonomists for standard genome sequencing and annotation.</title>
        <authorList>
            <consortium name="The Broad Institute Genomics Platform"/>
            <consortium name="The Broad Institute Genome Sequencing Center for Infectious Disease"/>
            <person name="Wu L."/>
            <person name="Ma J."/>
        </authorList>
    </citation>
    <scope>NUCLEOTIDE SEQUENCE [LARGE SCALE GENOMIC DNA]</scope>
    <source>
        <strain evidence="7">NBRC 113072</strain>
    </source>
</reference>
<keyword evidence="7" id="KW-1185">Reference proteome</keyword>
<dbReference type="InterPro" id="IPR050191">
    <property type="entry name" value="ATP-dep_DNA_ligase"/>
</dbReference>
<proteinExistence type="inferred from homology"/>
<feature type="domain" description="ATP-dependent DNA ligase family profile" evidence="5">
    <location>
        <begin position="115"/>
        <end position="243"/>
    </location>
</feature>
<name>A0ABQ6IQJ9_9MICO</name>
<dbReference type="SUPFAM" id="SSF56091">
    <property type="entry name" value="DNA ligase/mRNA capping enzyme, catalytic domain"/>
    <property type="match status" value="1"/>
</dbReference>
<evidence type="ECO:0000259" key="5">
    <source>
        <dbReference type="PROSITE" id="PS50160"/>
    </source>
</evidence>
<dbReference type="InterPro" id="IPR012340">
    <property type="entry name" value="NA-bd_OB-fold"/>
</dbReference>
<dbReference type="RefSeq" id="WP_284303558.1">
    <property type="nucleotide sequence ID" value="NZ_BSUO01000001.1"/>
</dbReference>
<dbReference type="PANTHER" id="PTHR45674:SF4">
    <property type="entry name" value="DNA LIGASE 1"/>
    <property type="match status" value="1"/>
</dbReference>
<dbReference type="EMBL" id="BSUO01000001">
    <property type="protein sequence ID" value="GMA39724.1"/>
    <property type="molecule type" value="Genomic_DNA"/>
</dbReference>
<evidence type="ECO:0000313" key="7">
    <source>
        <dbReference type="Proteomes" id="UP001157126"/>
    </source>
</evidence>
<keyword evidence="3 6" id="KW-0436">Ligase</keyword>
<accession>A0ABQ6IQJ9</accession>
<dbReference type="Pfam" id="PF01068">
    <property type="entry name" value="DNA_ligase_A_M"/>
    <property type="match status" value="1"/>
</dbReference>
<dbReference type="GO" id="GO:0016874">
    <property type="term" value="F:ligase activity"/>
    <property type="evidence" value="ECO:0007669"/>
    <property type="project" value="UniProtKB-KW"/>
</dbReference>
<protein>
    <recommendedName>
        <fullName evidence="2">DNA ligase (ATP)</fullName>
        <ecNumber evidence="2">6.5.1.1</ecNumber>
    </recommendedName>
</protein>
<dbReference type="PANTHER" id="PTHR45674">
    <property type="entry name" value="DNA LIGASE 1/3 FAMILY MEMBER"/>
    <property type="match status" value="1"/>
</dbReference>
<sequence length="353" mass="38997">MDLPVPLPLAPMLAKAVADVPEPDSVAGGLAYEPKWDGFRALILRDGDELELASRGSKSLTRYFPELREPLLDLLPDKGVLDAEIVVRTGEPGAERLHWEALSQRIHPAESRIRKLSVETPAEVIAFDLVAVGDESLLDVEFATRRSRLEDVFAHRSTGSPVHLTRTTRDADEARDWFTRFEGAGLDGVVAKPLTGVYSPGKRTMLKIKHKRTAEAVLVGYRVHKSGQGVGSLLLGLYSDEGRLFNVGGISAFTAARRLELIDELEPLVVRDDGGEVVHAETDRSRFSSSKDVSFVPLRPERVVEVAFDQLEGMRFRHAVTFLRWRPDREPQSCTLGQTDVAPAYDLGEVLTA</sequence>
<gene>
    <name evidence="6" type="primary">ligC</name>
    <name evidence="6" type="ORF">GCM10025883_17690</name>
</gene>
<evidence type="ECO:0000256" key="4">
    <source>
        <dbReference type="ARBA" id="ARBA00034003"/>
    </source>
</evidence>
<dbReference type="InterPro" id="IPR044117">
    <property type="entry name" value="OBF_LigC-like"/>
</dbReference>
<dbReference type="InterPro" id="IPR012310">
    <property type="entry name" value="DNA_ligase_ATP-dep_cent"/>
</dbReference>
<dbReference type="PROSITE" id="PS00697">
    <property type="entry name" value="DNA_LIGASE_A1"/>
    <property type="match status" value="1"/>
</dbReference>
<dbReference type="Pfam" id="PF04679">
    <property type="entry name" value="DNA_ligase_A_C"/>
    <property type="match status" value="1"/>
</dbReference>
<dbReference type="Gene3D" id="2.40.50.140">
    <property type="entry name" value="Nucleic acid-binding proteins"/>
    <property type="match status" value="1"/>
</dbReference>
<dbReference type="CDD" id="cd07905">
    <property type="entry name" value="Adenylation_DNA_ligase_LigC"/>
    <property type="match status" value="1"/>
</dbReference>
<evidence type="ECO:0000256" key="2">
    <source>
        <dbReference type="ARBA" id="ARBA00012727"/>
    </source>
</evidence>
<dbReference type="SUPFAM" id="SSF50249">
    <property type="entry name" value="Nucleic acid-binding proteins"/>
    <property type="match status" value="1"/>
</dbReference>
<dbReference type="PROSITE" id="PS50160">
    <property type="entry name" value="DNA_LIGASE_A3"/>
    <property type="match status" value="1"/>
</dbReference>
<dbReference type="EC" id="6.5.1.1" evidence="2"/>
<dbReference type="Gene3D" id="3.30.470.30">
    <property type="entry name" value="DNA ligase/mRNA capping enzyme"/>
    <property type="match status" value="1"/>
</dbReference>
<comment type="catalytic activity">
    <reaction evidence="4">
        <text>ATP + (deoxyribonucleotide)n-3'-hydroxyl + 5'-phospho-(deoxyribonucleotide)m = (deoxyribonucleotide)n+m + AMP + diphosphate.</text>
        <dbReference type="EC" id="6.5.1.1"/>
    </reaction>
</comment>